<comment type="caution">
    <text evidence="2">The sequence shown here is derived from an EMBL/GenBank/DDBJ whole genome shotgun (WGS) entry which is preliminary data.</text>
</comment>
<dbReference type="Pfam" id="PF00665">
    <property type="entry name" value="rve"/>
    <property type="match status" value="1"/>
</dbReference>
<gene>
    <name evidence="2" type="ORF">HMPREF9726_02031</name>
</gene>
<dbReference type="SUPFAM" id="SSF53098">
    <property type="entry name" value="Ribonuclease H-like"/>
    <property type="match status" value="1"/>
</dbReference>
<dbReference type="AlphaFoldDB" id="A0A0E2E3D9"/>
<dbReference type="HOGENOM" id="CLU_029113_0_0_12"/>
<feature type="domain" description="Integrase catalytic" evidence="1">
    <location>
        <begin position="178"/>
        <end position="358"/>
    </location>
</feature>
<protein>
    <recommendedName>
        <fullName evidence="1">Integrase catalytic domain-containing protein</fullName>
    </recommendedName>
</protein>
<dbReference type="GO" id="GO:0003676">
    <property type="term" value="F:nucleic acid binding"/>
    <property type="evidence" value="ECO:0007669"/>
    <property type="project" value="InterPro"/>
</dbReference>
<dbReference type="GO" id="GO:0015074">
    <property type="term" value="P:DNA integration"/>
    <property type="evidence" value="ECO:0007669"/>
    <property type="project" value="InterPro"/>
</dbReference>
<dbReference type="InterPro" id="IPR036397">
    <property type="entry name" value="RNaseH_sf"/>
</dbReference>
<accession>A0A0E2E3D9</accession>
<evidence type="ECO:0000313" key="2">
    <source>
        <dbReference type="EMBL" id="EMB31651.1"/>
    </source>
</evidence>
<dbReference type="InterPro" id="IPR012337">
    <property type="entry name" value="RNaseH-like_sf"/>
</dbReference>
<name>A0A0E2E3D9_TREDN</name>
<dbReference type="EMBL" id="AGDV01000020">
    <property type="protein sequence ID" value="EMB31651.1"/>
    <property type="molecule type" value="Genomic_DNA"/>
</dbReference>
<organism evidence="2">
    <name type="scientific">Treponema denticola H-22</name>
    <dbReference type="NCBI Taxonomy" id="999432"/>
    <lineage>
        <taxon>Bacteria</taxon>
        <taxon>Pseudomonadati</taxon>
        <taxon>Spirochaetota</taxon>
        <taxon>Spirochaetia</taxon>
        <taxon>Spirochaetales</taxon>
        <taxon>Treponemataceae</taxon>
        <taxon>Treponema</taxon>
    </lineage>
</organism>
<sequence>MGLDMKMKKKLTEETAKRYCTAGKKQKTKILDEFVATIKYNRKYAIHILKNSAYVKVTHFNNAAKKSVQIIKKTRKKRNYEKYYGQDVQEQVIRLWIFSMYLCSKRLVPFIRDNIDYFAQKFGYSEQLKAKLAHISSATVGRILKPEIPKHSIRGISTTRPAKNLNKLIPIRTFFDWDERKPGFFEVDTVANCGISTKGQYICTLTLTDVHSGWTENRALLNKAHRWVKEAIEDVKINLPFQMKGIDSDNGSEFKNIQLLQWCNTNNVIFTRSRSCKKNDNCFVEQKNDSVVRRIVGYYRFEGEETRSVMADLYEQYNMLVNFFFPSMKIISKHRVDAKVIKKYDEAKTPYRRLMESPDISDAEKNELQCRKDSLDLQQLIDKTQELQSKLISMAQRWST</sequence>
<reference evidence="2" key="1">
    <citation type="submission" date="2012-01" db="EMBL/GenBank/DDBJ databases">
        <title>The Genome Sequence of Treponema denticola H-22.</title>
        <authorList>
            <consortium name="The Broad Institute Genome Sequencing Platform"/>
            <person name="Earl A."/>
            <person name="Ward D."/>
            <person name="Feldgarden M."/>
            <person name="Gevers D."/>
            <person name="Blanton J.M."/>
            <person name="Fenno C.J."/>
            <person name="Baranova O.V."/>
            <person name="Mathney J."/>
            <person name="Dewhirst F.E."/>
            <person name="Izard J."/>
            <person name="Young S.K."/>
            <person name="Zeng Q."/>
            <person name="Gargeya S."/>
            <person name="Fitzgerald M."/>
            <person name="Haas B."/>
            <person name="Abouelleil A."/>
            <person name="Alvarado L."/>
            <person name="Arachchi H.M."/>
            <person name="Berlin A."/>
            <person name="Chapman S.B."/>
            <person name="Gearin G."/>
            <person name="Goldberg J."/>
            <person name="Griggs A."/>
            <person name="Gujja S."/>
            <person name="Hansen M."/>
            <person name="Heiman D."/>
            <person name="Howarth C."/>
            <person name="Larimer J."/>
            <person name="Lui A."/>
            <person name="MacDonald P.J.P."/>
            <person name="McCowen C."/>
            <person name="Montmayeur A."/>
            <person name="Murphy C."/>
            <person name="Neiman D."/>
            <person name="Pearson M."/>
            <person name="Priest M."/>
            <person name="Roberts A."/>
            <person name="Saif S."/>
            <person name="Shea T."/>
            <person name="Sisk P."/>
            <person name="Stolte C."/>
            <person name="Sykes S."/>
            <person name="Wortman J."/>
            <person name="Nusbaum C."/>
            <person name="Birren B."/>
        </authorList>
    </citation>
    <scope>NUCLEOTIDE SEQUENCE [LARGE SCALE GENOMIC DNA]</scope>
    <source>
        <strain evidence="2">H-22</strain>
    </source>
</reference>
<dbReference type="Proteomes" id="UP000011705">
    <property type="component" value="Chromosome"/>
</dbReference>
<proteinExistence type="predicted"/>
<dbReference type="PROSITE" id="PS50994">
    <property type="entry name" value="INTEGRASE"/>
    <property type="match status" value="1"/>
</dbReference>
<dbReference type="PATRIC" id="fig|999432.5.peg.2109"/>
<dbReference type="Gene3D" id="3.30.420.10">
    <property type="entry name" value="Ribonuclease H-like superfamily/Ribonuclease H"/>
    <property type="match status" value="1"/>
</dbReference>
<evidence type="ECO:0000259" key="1">
    <source>
        <dbReference type="PROSITE" id="PS50994"/>
    </source>
</evidence>
<dbReference type="InterPro" id="IPR001584">
    <property type="entry name" value="Integrase_cat-core"/>
</dbReference>
<dbReference type="RefSeq" id="WP_002685418.1">
    <property type="nucleotide sequence ID" value="NZ_CM001795.1"/>
</dbReference>